<organism evidence="1 2">
    <name type="scientific">Perkinsus chesapeaki</name>
    <name type="common">Clam parasite</name>
    <name type="synonym">Perkinsus andrewsi</name>
    <dbReference type="NCBI Taxonomy" id="330153"/>
    <lineage>
        <taxon>Eukaryota</taxon>
        <taxon>Sar</taxon>
        <taxon>Alveolata</taxon>
        <taxon>Perkinsozoa</taxon>
        <taxon>Perkinsea</taxon>
        <taxon>Perkinsida</taxon>
        <taxon>Perkinsidae</taxon>
        <taxon>Perkinsus</taxon>
    </lineage>
</organism>
<keyword evidence="2" id="KW-1185">Reference proteome</keyword>
<evidence type="ECO:0000313" key="1">
    <source>
        <dbReference type="EMBL" id="KAF4650544.1"/>
    </source>
</evidence>
<dbReference type="AlphaFoldDB" id="A0A7J6KUJ5"/>
<gene>
    <name evidence="1" type="ORF">FOL47_001075</name>
</gene>
<protein>
    <submittedName>
        <fullName evidence="1">Uncharacterized protein</fullName>
    </submittedName>
</protein>
<accession>A0A7J6KUJ5</accession>
<sequence length="109" mass="11940">MALPEGIFVSLAETLFDKNVIADELVSGFEVPDKALSLEELETLVKKGLEETKSVENFMLLVPYVLPALLSKLSAKGIAVEASEKAKRDCRVRKLNAGRKLLAGNYSIF</sequence>
<name>A0A7J6KUJ5_PERCH</name>
<feature type="non-terminal residue" evidence="1">
    <location>
        <position position="109"/>
    </location>
</feature>
<reference evidence="1 2" key="1">
    <citation type="submission" date="2020-04" db="EMBL/GenBank/DDBJ databases">
        <title>Perkinsus chesapeaki whole genome sequence.</title>
        <authorList>
            <person name="Bogema D.R."/>
        </authorList>
    </citation>
    <scope>NUCLEOTIDE SEQUENCE [LARGE SCALE GENOMIC DNA]</scope>
    <source>
        <strain evidence="1">ATCC PRA-425</strain>
    </source>
</reference>
<comment type="caution">
    <text evidence="1">The sequence shown here is derived from an EMBL/GenBank/DDBJ whole genome shotgun (WGS) entry which is preliminary data.</text>
</comment>
<evidence type="ECO:0000313" key="2">
    <source>
        <dbReference type="Proteomes" id="UP000591131"/>
    </source>
</evidence>
<dbReference type="Proteomes" id="UP000591131">
    <property type="component" value="Unassembled WGS sequence"/>
</dbReference>
<proteinExistence type="predicted"/>
<dbReference type="EMBL" id="JAAPAO010001234">
    <property type="protein sequence ID" value="KAF4650544.1"/>
    <property type="molecule type" value="Genomic_DNA"/>
</dbReference>